<dbReference type="InterPro" id="IPR002562">
    <property type="entry name" value="3'-5'_exonuclease_dom"/>
</dbReference>
<dbReference type="CDD" id="cd06142">
    <property type="entry name" value="RNaseD_exo"/>
    <property type="match status" value="1"/>
</dbReference>
<dbReference type="Pfam" id="PF01612">
    <property type="entry name" value="DNA_pol_A_exo1"/>
    <property type="match status" value="1"/>
</dbReference>
<dbReference type="Gene3D" id="3.30.420.10">
    <property type="entry name" value="Ribonuclease H-like superfamily/Ribonuclease H"/>
    <property type="match status" value="1"/>
</dbReference>
<dbReference type="PROSITE" id="PS50967">
    <property type="entry name" value="HRDC"/>
    <property type="match status" value="1"/>
</dbReference>
<dbReference type="InterPro" id="IPR036397">
    <property type="entry name" value="RNaseH_sf"/>
</dbReference>
<dbReference type="Proteomes" id="UP001595617">
    <property type="component" value="Unassembled WGS sequence"/>
</dbReference>
<feature type="domain" description="HRDC" evidence="1">
    <location>
        <begin position="212"/>
        <end position="292"/>
    </location>
</feature>
<dbReference type="SUPFAM" id="SSF53098">
    <property type="entry name" value="Ribonuclease H-like"/>
    <property type="match status" value="1"/>
</dbReference>
<sequence>MTTDYTLITQSADLRALCTHWANASYLAVDTEFVRRRTYYPELGLLQIADERGSYLIDPLTLPDLADQLRPLFTNKNIIKVFHSGEEDLEIFSLLLGEPLQGGFDSQLAVGFLGGSSSQSYAGLVADELQIEVPKDQTQSNWLARPLSDAQCAYAANDVHYLYQIYPRLAAALIDRGRYDWVREDVDRLASKLARRDPNEHYLSLRQAWQLKGNKLWLIQQLAAQRERRCQALNVNRKALISDNDLVTLALKRPKDNAGIAQLTEIKPSVLRKESEWILSLIQASHDVRQTETPASIQGPLRIQNAPAFQSARELLSQRAEAEGLPREYLVRKKDLEAVVTQWQRTGAFAVPEAWEGWRWSLFGHSLTEHLQSRFPLDAQSEESGQ</sequence>
<accession>A0ABV8A0F9</accession>
<dbReference type="PANTHER" id="PTHR47649">
    <property type="entry name" value="RIBONUCLEASE D"/>
    <property type="match status" value="1"/>
</dbReference>
<keyword evidence="3" id="KW-1185">Reference proteome</keyword>
<dbReference type="InterPro" id="IPR010997">
    <property type="entry name" value="HRDC-like_sf"/>
</dbReference>
<dbReference type="InterPro" id="IPR051086">
    <property type="entry name" value="RNase_D-like"/>
</dbReference>
<dbReference type="Gene3D" id="1.10.150.80">
    <property type="entry name" value="HRDC domain"/>
    <property type="match status" value="2"/>
</dbReference>
<gene>
    <name evidence="2" type="ORF">ACFOOG_08425</name>
</gene>
<evidence type="ECO:0000259" key="1">
    <source>
        <dbReference type="PROSITE" id="PS50967"/>
    </source>
</evidence>
<organism evidence="2 3">
    <name type="scientific">Saccharospirillum mangrovi</name>
    <dbReference type="NCBI Taxonomy" id="2161747"/>
    <lineage>
        <taxon>Bacteria</taxon>
        <taxon>Pseudomonadati</taxon>
        <taxon>Pseudomonadota</taxon>
        <taxon>Gammaproteobacteria</taxon>
        <taxon>Oceanospirillales</taxon>
        <taxon>Saccharospirillaceae</taxon>
        <taxon>Saccharospirillum</taxon>
    </lineage>
</organism>
<dbReference type="RefSeq" id="WP_380695457.1">
    <property type="nucleotide sequence ID" value="NZ_JBHRYR010000003.1"/>
</dbReference>
<dbReference type="SMART" id="SM00474">
    <property type="entry name" value="35EXOc"/>
    <property type="match status" value="1"/>
</dbReference>
<dbReference type="SUPFAM" id="SSF47819">
    <property type="entry name" value="HRDC-like"/>
    <property type="match status" value="2"/>
</dbReference>
<dbReference type="InterPro" id="IPR044876">
    <property type="entry name" value="HRDC_dom_sf"/>
</dbReference>
<evidence type="ECO:0000313" key="3">
    <source>
        <dbReference type="Proteomes" id="UP001595617"/>
    </source>
</evidence>
<evidence type="ECO:0000313" key="2">
    <source>
        <dbReference type="EMBL" id="MFC3852855.1"/>
    </source>
</evidence>
<dbReference type="PANTHER" id="PTHR47649:SF1">
    <property type="entry name" value="RIBONUCLEASE D"/>
    <property type="match status" value="1"/>
</dbReference>
<reference evidence="3" key="1">
    <citation type="journal article" date="2019" name="Int. J. Syst. Evol. Microbiol.">
        <title>The Global Catalogue of Microorganisms (GCM) 10K type strain sequencing project: providing services to taxonomists for standard genome sequencing and annotation.</title>
        <authorList>
            <consortium name="The Broad Institute Genomics Platform"/>
            <consortium name="The Broad Institute Genome Sequencing Center for Infectious Disease"/>
            <person name="Wu L."/>
            <person name="Ma J."/>
        </authorList>
    </citation>
    <scope>NUCLEOTIDE SEQUENCE [LARGE SCALE GENOMIC DNA]</scope>
    <source>
        <strain evidence="3">IBRC 10765</strain>
    </source>
</reference>
<dbReference type="EMBL" id="JBHRYR010000003">
    <property type="protein sequence ID" value="MFC3852855.1"/>
    <property type="molecule type" value="Genomic_DNA"/>
</dbReference>
<dbReference type="InterPro" id="IPR002121">
    <property type="entry name" value="HRDC_dom"/>
</dbReference>
<name>A0ABV8A0F9_9GAMM</name>
<protein>
    <submittedName>
        <fullName evidence="2">Ribonuclease D</fullName>
    </submittedName>
</protein>
<comment type="caution">
    <text evidence="2">The sequence shown here is derived from an EMBL/GenBank/DDBJ whole genome shotgun (WGS) entry which is preliminary data.</text>
</comment>
<dbReference type="InterPro" id="IPR012337">
    <property type="entry name" value="RNaseH-like_sf"/>
</dbReference>
<proteinExistence type="predicted"/>